<dbReference type="PANTHER" id="PTHR43649:SF12">
    <property type="entry name" value="DIACETYLCHITOBIOSE BINDING PROTEIN DASA"/>
    <property type="match status" value="1"/>
</dbReference>
<feature type="compositionally biased region" description="Low complexity" evidence="1">
    <location>
        <begin position="28"/>
        <end position="58"/>
    </location>
</feature>
<dbReference type="SUPFAM" id="SSF53850">
    <property type="entry name" value="Periplasmic binding protein-like II"/>
    <property type="match status" value="1"/>
</dbReference>
<keyword evidence="4" id="KW-1185">Reference proteome</keyword>
<organism evidence="3 4">
    <name type="scientific">Christensenella tenuis</name>
    <dbReference type="NCBI Taxonomy" id="2763033"/>
    <lineage>
        <taxon>Bacteria</taxon>
        <taxon>Bacillati</taxon>
        <taxon>Bacillota</taxon>
        <taxon>Clostridia</taxon>
        <taxon>Christensenellales</taxon>
        <taxon>Christensenellaceae</taxon>
        <taxon>Christensenella</taxon>
    </lineage>
</organism>
<accession>A0ABR7EHV9</accession>
<comment type="caution">
    <text evidence="3">The sequence shown here is derived from an EMBL/GenBank/DDBJ whole genome shotgun (WGS) entry which is preliminary data.</text>
</comment>
<dbReference type="Gene3D" id="3.40.190.10">
    <property type="entry name" value="Periplasmic binding protein-like II"/>
    <property type="match status" value="2"/>
</dbReference>
<evidence type="ECO:0000256" key="2">
    <source>
        <dbReference type="SAM" id="SignalP"/>
    </source>
</evidence>
<evidence type="ECO:0000313" key="4">
    <source>
        <dbReference type="Proteomes" id="UP000606889"/>
    </source>
</evidence>
<dbReference type="RefSeq" id="WP_186858793.1">
    <property type="nucleotide sequence ID" value="NZ_JACOON010000007.1"/>
</dbReference>
<proteinExistence type="predicted"/>
<dbReference type="Pfam" id="PF01547">
    <property type="entry name" value="SBP_bac_1"/>
    <property type="match status" value="1"/>
</dbReference>
<dbReference type="EMBL" id="JACOON010000007">
    <property type="protein sequence ID" value="MBC5649355.1"/>
    <property type="molecule type" value="Genomic_DNA"/>
</dbReference>
<keyword evidence="2" id="KW-0732">Signal</keyword>
<dbReference type="Proteomes" id="UP000606889">
    <property type="component" value="Unassembled WGS sequence"/>
</dbReference>
<gene>
    <name evidence="3" type="ORF">H8S18_13490</name>
</gene>
<feature type="region of interest" description="Disordered" evidence="1">
    <location>
        <begin position="28"/>
        <end position="61"/>
    </location>
</feature>
<sequence length="455" mass="50108">MKKKILVLLCVLLAAAFCFAACTPTTEAPSGDAAAAESSGSNAAATDESSGETSSSGGQTVLTFQSWTPTEADMENMIARFNETYPDIKVEVKMVPFADHYTLMKSDIAAGEAADIVGLQPGASINQYTQFFTPVAPFAEEEYGEGWKEMFTPRAIELATNMDGDVMGMPMQYSLGGTVWYNKDMFEEMGIEVPTTYDELKAACDTIRANGKMPMMQGARDAWTNIDFYHTIVNDLAPGKMMAVSKGEGKWTDPEMVEAFEWWKKYFDDGIFQDGALGMPAYNDAYTLFLDQEGAMIPFGSWQYNIWNIAKDQAEAGNWGVMRMPDMNGDGQPAALWDTVGQVLCISKDCENKEAAWKFIKFFADDYAQEYLDTTLMDLPVKQGVTALGGDWPENCQEIIGQYLGWANEAVDEREMAYPELTEGLGNVLAAIAEGTMTPEEAAQEMQEISDSISR</sequence>
<protein>
    <submittedName>
        <fullName evidence="3">Extracellular solute-binding protein</fullName>
    </submittedName>
</protein>
<dbReference type="InterPro" id="IPR006059">
    <property type="entry name" value="SBP"/>
</dbReference>
<feature type="signal peptide" evidence="2">
    <location>
        <begin position="1"/>
        <end position="20"/>
    </location>
</feature>
<dbReference type="InterPro" id="IPR050490">
    <property type="entry name" value="Bact_solute-bd_prot1"/>
</dbReference>
<evidence type="ECO:0000256" key="1">
    <source>
        <dbReference type="SAM" id="MobiDB-lite"/>
    </source>
</evidence>
<feature type="chain" id="PRO_5047012845" evidence="2">
    <location>
        <begin position="21"/>
        <end position="455"/>
    </location>
</feature>
<dbReference type="PANTHER" id="PTHR43649">
    <property type="entry name" value="ARABINOSE-BINDING PROTEIN-RELATED"/>
    <property type="match status" value="1"/>
</dbReference>
<reference evidence="3 4" key="1">
    <citation type="submission" date="2020-08" db="EMBL/GenBank/DDBJ databases">
        <title>Genome public.</title>
        <authorList>
            <person name="Liu C."/>
            <person name="Sun Q."/>
        </authorList>
    </citation>
    <scope>NUCLEOTIDE SEQUENCE [LARGE SCALE GENOMIC DNA]</scope>
    <source>
        <strain evidence="3 4">NSJ-35</strain>
    </source>
</reference>
<evidence type="ECO:0000313" key="3">
    <source>
        <dbReference type="EMBL" id="MBC5649355.1"/>
    </source>
</evidence>
<name>A0ABR7EHV9_9FIRM</name>